<reference evidence="1" key="2">
    <citation type="journal article" date="2015" name="Fish Shellfish Immunol.">
        <title>Early steps in the European eel (Anguilla anguilla)-Vibrio vulnificus interaction in the gills: Role of the RtxA13 toxin.</title>
        <authorList>
            <person name="Callol A."/>
            <person name="Pajuelo D."/>
            <person name="Ebbesson L."/>
            <person name="Teles M."/>
            <person name="MacKenzie S."/>
            <person name="Amaro C."/>
        </authorList>
    </citation>
    <scope>NUCLEOTIDE SEQUENCE</scope>
</reference>
<evidence type="ECO:0000313" key="1">
    <source>
        <dbReference type="EMBL" id="JAH59969.1"/>
    </source>
</evidence>
<dbReference type="AlphaFoldDB" id="A0A0E9U234"/>
<proteinExistence type="predicted"/>
<accession>A0A0E9U234</accession>
<dbReference type="EMBL" id="GBXM01048608">
    <property type="protein sequence ID" value="JAH59969.1"/>
    <property type="molecule type" value="Transcribed_RNA"/>
</dbReference>
<protein>
    <submittedName>
        <fullName evidence="1">Uncharacterized protein</fullName>
    </submittedName>
</protein>
<sequence length="60" mass="6385">MPPGSAPASPVLHWDMGSPATTTEMTHWTAVYLQYRAGISNPNTGGLNTYGNSTKHVKIA</sequence>
<name>A0A0E9U234_ANGAN</name>
<organism evidence="1">
    <name type="scientific">Anguilla anguilla</name>
    <name type="common">European freshwater eel</name>
    <name type="synonym">Muraena anguilla</name>
    <dbReference type="NCBI Taxonomy" id="7936"/>
    <lineage>
        <taxon>Eukaryota</taxon>
        <taxon>Metazoa</taxon>
        <taxon>Chordata</taxon>
        <taxon>Craniata</taxon>
        <taxon>Vertebrata</taxon>
        <taxon>Euteleostomi</taxon>
        <taxon>Actinopterygii</taxon>
        <taxon>Neopterygii</taxon>
        <taxon>Teleostei</taxon>
        <taxon>Anguilliformes</taxon>
        <taxon>Anguillidae</taxon>
        <taxon>Anguilla</taxon>
    </lineage>
</organism>
<reference evidence="1" key="1">
    <citation type="submission" date="2014-11" db="EMBL/GenBank/DDBJ databases">
        <authorList>
            <person name="Amaro Gonzalez C."/>
        </authorList>
    </citation>
    <scope>NUCLEOTIDE SEQUENCE</scope>
</reference>